<feature type="chain" id="PRO_5040895474" description="ferredoxin--NADP(+) reductase" evidence="9">
    <location>
        <begin position="20"/>
        <end position="443"/>
    </location>
</feature>
<dbReference type="SUPFAM" id="SSF63380">
    <property type="entry name" value="Riboflavin synthase domain-like"/>
    <property type="match status" value="1"/>
</dbReference>
<dbReference type="PROSITE" id="PS51384">
    <property type="entry name" value="FAD_FR"/>
    <property type="match status" value="1"/>
</dbReference>
<organism evidence="11 12">
    <name type="scientific">Triparma retinervis</name>
    <dbReference type="NCBI Taxonomy" id="2557542"/>
    <lineage>
        <taxon>Eukaryota</taxon>
        <taxon>Sar</taxon>
        <taxon>Stramenopiles</taxon>
        <taxon>Ochrophyta</taxon>
        <taxon>Bolidophyceae</taxon>
        <taxon>Parmales</taxon>
        <taxon>Triparmaceae</taxon>
        <taxon>Triparma</taxon>
    </lineage>
</organism>
<evidence type="ECO:0000256" key="9">
    <source>
        <dbReference type="SAM" id="SignalP"/>
    </source>
</evidence>
<dbReference type="InterPro" id="IPR001433">
    <property type="entry name" value="OxRdtase_FAD/NAD-bd"/>
</dbReference>
<keyword evidence="6" id="KW-0521">NADP</keyword>
<dbReference type="CDD" id="cd06208">
    <property type="entry name" value="CYPOR_like_FNR"/>
    <property type="match status" value="1"/>
</dbReference>
<reference evidence="11" key="1">
    <citation type="submission" date="2022-07" db="EMBL/GenBank/DDBJ databases">
        <title>Genome analysis of Parmales, a sister group of diatoms, reveals the evolutionary specialization of diatoms from phago-mixotrophs to photoautotrophs.</title>
        <authorList>
            <person name="Ban H."/>
            <person name="Sato S."/>
            <person name="Yoshikawa S."/>
            <person name="Kazumasa Y."/>
            <person name="Nakamura Y."/>
            <person name="Ichinomiya M."/>
            <person name="Saitoh K."/>
            <person name="Sato N."/>
            <person name="Blanc-Mathieu R."/>
            <person name="Endo H."/>
            <person name="Kuwata A."/>
            <person name="Ogata H."/>
        </authorList>
    </citation>
    <scope>NUCLEOTIDE SEQUENCE</scope>
</reference>
<dbReference type="FunFam" id="3.40.50.80:FF:000008">
    <property type="entry name" value="Ferredoxin--NADP reductase, chloroplastic"/>
    <property type="match status" value="1"/>
</dbReference>
<dbReference type="InterPro" id="IPR039261">
    <property type="entry name" value="FNR_nucleotide-bd"/>
</dbReference>
<dbReference type="AlphaFoldDB" id="A0A9W7F8U6"/>
<dbReference type="GO" id="GO:0004324">
    <property type="term" value="F:ferredoxin-NADP+ reductase activity"/>
    <property type="evidence" value="ECO:0007669"/>
    <property type="project" value="UniProtKB-EC"/>
</dbReference>
<dbReference type="PRINTS" id="PR00371">
    <property type="entry name" value="FPNCR"/>
</dbReference>
<dbReference type="Pfam" id="PF00175">
    <property type="entry name" value="NAD_binding_1"/>
    <property type="match status" value="1"/>
</dbReference>
<dbReference type="Gene3D" id="2.40.30.10">
    <property type="entry name" value="Translation factors"/>
    <property type="match status" value="1"/>
</dbReference>
<dbReference type="InterPro" id="IPR001709">
    <property type="entry name" value="Flavoprot_Pyr_Nucl_cyt_Rdtase"/>
</dbReference>
<evidence type="ECO:0000256" key="8">
    <source>
        <dbReference type="ARBA" id="ARBA00047776"/>
    </source>
</evidence>
<dbReference type="OrthoDB" id="1688044at2759"/>
<comment type="cofactor">
    <cofactor evidence="1">
        <name>FAD</name>
        <dbReference type="ChEBI" id="CHEBI:57692"/>
    </cofactor>
</comment>
<evidence type="ECO:0000256" key="2">
    <source>
        <dbReference type="ARBA" id="ARBA00008312"/>
    </source>
</evidence>
<keyword evidence="4" id="KW-0285">Flavoprotein</keyword>
<keyword evidence="12" id="KW-1185">Reference proteome</keyword>
<dbReference type="EMBL" id="BRXZ01000115">
    <property type="protein sequence ID" value="GMI05468.1"/>
    <property type="molecule type" value="Genomic_DNA"/>
</dbReference>
<dbReference type="Proteomes" id="UP001165082">
    <property type="component" value="Unassembled WGS sequence"/>
</dbReference>
<evidence type="ECO:0000313" key="11">
    <source>
        <dbReference type="EMBL" id="GMI05468.1"/>
    </source>
</evidence>
<dbReference type="PANTHER" id="PTHR43314">
    <property type="match status" value="1"/>
</dbReference>
<evidence type="ECO:0000256" key="5">
    <source>
        <dbReference type="ARBA" id="ARBA00022827"/>
    </source>
</evidence>
<dbReference type="InterPro" id="IPR015701">
    <property type="entry name" value="FNR"/>
</dbReference>
<evidence type="ECO:0000256" key="1">
    <source>
        <dbReference type="ARBA" id="ARBA00001974"/>
    </source>
</evidence>
<evidence type="ECO:0000256" key="4">
    <source>
        <dbReference type="ARBA" id="ARBA00022630"/>
    </source>
</evidence>
<keyword evidence="9" id="KW-0732">Signal</keyword>
<gene>
    <name evidence="11" type="ORF">TrRE_jg13223</name>
</gene>
<dbReference type="InterPro" id="IPR017938">
    <property type="entry name" value="Riboflavin_synthase-like_b-brl"/>
</dbReference>
<dbReference type="Gene3D" id="3.40.50.80">
    <property type="entry name" value="Nucleotide-binding domain of ferredoxin-NADP reductase (FNR) module"/>
    <property type="match status" value="1"/>
</dbReference>
<comment type="similarity">
    <text evidence="2">Belongs to the ferredoxin--NADP reductase type 1 family.</text>
</comment>
<comment type="catalytic activity">
    <reaction evidence="8">
        <text>2 reduced [2Fe-2S]-[ferredoxin] + NADP(+) + H(+) = 2 oxidized [2Fe-2S]-[ferredoxin] + NADPH</text>
        <dbReference type="Rhea" id="RHEA:20125"/>
        <dbReference type="Rhea" id="RHEA-COMP:10000"/>
        <dbReference type="Rhea" id="RHEA-COMP:10001"/>
        <dbReference type="ChEBI" id="CHEBI:15378"/>
        <dbReference type="ChEBI" id="CHEBI:33737"/>
        <dbReference type="ChEBI" id="CHEBI:33738"/>
        <dbReference type="ChEBI" id="CHEBI:57783"/>
        <dbReference type="ChEBI" id="CHEBI:58349"/>
        <dbReference type="EC" id="1.18.1.2"/>
    </reaction>
</comment>
<feature type="signal peptide" evidence="9">
    <location>
        <begin position="1"/>
        <end position="19"/>
    </location>
</feature>
<dbReference type="SUPFAM" id="SSF52343">
    <property type="entry name" value="Ferredoxin reductase-like, C-terminal NADP-linked domain"/>
    <property type="match status" value="1"/>
</dbReference>
<proteinExistence type="inferred from homology"/>
<sequence length="443" mass="47595">MKLAAAFLISYAALSPTSAFAPTTFTHHWNAARPTIAVKLSPKLSAASAEECGVDLEHACGPDTPKNKAVGGGYSSFKPGYKELFDPEIEGKLQETGDLDGRIQAGSTFVTKGSINRYYFDDSSAAGASSPPEGALLSPCQDFLEHLDASGDPPMNTYKPQAPTTATVLGVGSLIGPSAPGDIRHVLMELPPGFNYVEGQSLSVIPPGKAGNGRAHKPRLYSIASTRYGDTLQGNTVSLCVRRAEFYGEDGNAVPEKKGVCSGFLCDLKKGDKVTVAGPVGKTMLLPPNMVEDNVPIIMIGTGTGVAPFRSFLHRMFVENTVTNHMYNGHAKMYLGVPTTEGLLYKSEFDYMERESGGRFKASYAISREMQNASGGKMYVQHLLERDGEEIFGLIDGGAHVYFCGLKGMMPGILEAFGNIAGEGWDAKLKEWKKKGVWHVEVY</sequence>
<feature type="domain" description="FAD-binding FR-type" evidence="10">
    <location>
        <begin position="161"/>
        <end position="286"/>
    </location>
</feature>
<protein>
    <recommendedName>
        <fullName evidence="3">ferredoxin--NADP(+) reductase</fullName>
        <ecNumber evidence="3">1.18.1.2</ecNumber>
    </recommendedName>
</protein>
<name>A0A9W7F8U6_9STRA</name>
<dbReference type="EC" id="1.18.1.2" evidence="3"/>
<dbReference type="InterPro" id="IPR017927">
    <property type="entry name" value="FAD-bd_FR_type"/>
</dbReference>
<evidence type="ECO:0000256" key="6">
    <source>
        <dbReference type="ARBA" id="ARBA00022857"/>
    </source>
</evidence>
<keyword evidence="7" id="KW-0560">Oxidoreductase</keyword>
<evidence type="ECO:0000313" key="12">
    <source>
        <dbReference type="Proteomes" id="UP001165082"/>
    </source>
</evidence>
<accession>A0A9W7F8U6</accession>
<evidence type="ECO:0000256" key="3">
    <source>
        <dbReference type="ARBA" id="ARBA00013223"/>
    </source>
</evidence>
<evidence type="ECO:0000259" key="10">
    <source>
        <dbReference type="PROSITE" id="PS51384"/>
    </source>
</evidence>
<comment type="caution">
    <text evidence="11">The sequence shown here is derived from an EMBL/GenBank/DDBJ whole genome shotgun (WGS) entry which is preliminary data.</text>
</comment>
<keyword evidence="5" id="KW-0274">FAD</keyword>
<evidence type="ECO:0000256" key="7">
    <source>
        <dbReference type="ARBA" id="ARBA00023002"/>
    </source>
</evidence>